<dbReference type="AlphaFoldDB" id="A0A4Y8UIA0"/>
<organism evidence="2 3">
    <name type="scientific">Gammaproteobacteria bacterium LSUCC0057</name>
    <dbReference type="NCBI Taxonomy" id="2559237"/>
    <lineage>
        <taxon>Bacteria</taxon>
        <taxon>Pseudomonadati</taxon>
        <taxon>Pseudomonadota</taxon>
        <taxon>Gammaproteobacteria</taxon>
        <taxon>Cellvibrionales</taxon>
        <taxon>Porticoccaceae</taxon>
        <taxon>SAR92 clade</taxon>
    </lineage>
</organism>
<evidence type="ECO:0000313" key="3">
    <source>
        <dbReference type="Proteomes" id="UP000298133"/>
    </source>
</evidence>
<keyword evidence="1" id="KW-0732">Signal</keyword>
<evidence type="ECO:0008006" key="4">
    <source>
        <dbReference type="Google" id="ProtNLM"/>
    </source>
</evidence>
<name>A0A4Y8UIA0_9GAMM</name>
<accession>A0A4Y8UIA0</accession>
<dbReference type="Proteomes" id="UP000298133">
    <property type="component" value="Unassembled WGS sequence"/>
</dbReference>
<feature type="chain" id="PRO_5021387441" description="Lipoprotein" evidence="1">
    <location>
        <begin position="22"/>
        <end position="133"/>
    </location>
</feature>
<keyword evidence="3" id="KW-1185">Reference proteome</keyword>
<evidence type="ECO:0000256" key="1">
    <source>
        <dbReference type="SAM" id="SignalP"/>
    </source>
</evidence>
<comment type="caution">
    <text evidence="2">The sequence shown here is derived from an EMBL/GenBank/DDBJ whole genome shotgun (WGS) entry which is preliminary data.</text>
</comment>
<gene>
    <name evidence="2" type="ORF">E3W66_08575</name>
</gene>
<feature type="signal peptide" evidence="1">
    <location>
        <begin position="1"/>
        <end position="21"/>
    </location>
</feature>
<dbReference type="EMBL" id="SPIA01000003">
    <property type="protein sequence ID" value="TFH67527.1"/>
    <property type="molecule type" value="Genomic_DNA"/>
</dbReference>
<proteinExistence type="predicted"/>
<evidence type="ECO:0000313" key="2">
    <source>
        <dbReference type="EMBL" id="TFH67527.1"/>
    </source>
</evidence>
<dbReference type="PROSITE" id="PS51257">
    <property type="entry name" value="PROKAR_LIPOPROTEIN"/>
    <property type="match status" value="1"/>
</dbReference>
<reference evidence="2 3" key="1">
    <citation type="submission" date="2019-03" db="EMBL/GenBank/DDBJ databases">
        <title>Draft genome of Gammaproteobacteria bacterium LSUCC0057, a member of the SAR92 clade.</title>
        <authorList>
            <person name="Lanclos V.C."/>
            <person name="Doiron C."/>
            <person name="Henson M.W."/>
            <person name="Thrash J.C."/>
        </authorList>
    </citation>
    <scope>NUCLEOTIDE SEQUENCE [LARGE SCALE GENOMIC DNA]</scope>
    <source>
        <strain evidence="2 3">LSUCC0057</strain>
    </source>
</reference>
<protein>
    <recommendedName>
        <fullName evidence="4">Lipoprotein</fullName>
    </recommendedName>
</protein>
<sequence>MMFMKLSAAVLLLFVAGCASIMEGGDQIVNVQTTGCEDYGAIQCTVVNDDGSSILTAPASVNVEKDKDALTISCQSKDGMAQGEKIVESSYEAMNAGNLLLGGIIGVGVDAATGAMWKYPSSIIVPMRCPSKE</sequence>